<name>A0ABV2W0G5_9ACTN</name>
<reference evidence="2 3" key="1">
    <citation type="submission" date="2024-06" db="EMBL/GenBank/DDBJ databases">
        <title>The Natural Products Discovery Center: Release of the First 8490 Sequenced Strains for Exploring Actinobacteria Biosynthetic Diversity.</title>
        <authorList>
            <person name="Kalkreuter E."/>
            <person name="Kautsar S.A."/>
            <person name="Yang D."/>
            <person name="Bader C.D."/>
            <person name="Teijaro C.N."/>
            <person name="Fluegel L."/>
            <person name="Davis C.M."/>
            <person name="Simpson J.R."/>
            <person name="Lauterbach L."/>
            <person name="Steele A.D."/>
            <person name="Gui C."/>
            <person name="Meng S."/>
            <person name="Li G."/>
            <person name="Viehrig K."/>
            <person name="Ye F."/>
            <person name="Su P."/>
            <person name="Kiefer A.F."/>
            <person name="Nichols A."/>
            <person name="Cepeda A.J."/>
            <person name="Yan W."/>
            <person name="Fan B."/>
            <person name="Jiang Y."/>
            <person name="Adhikari A."/>
            <person name="Zheng C.-J."/>
            <person name="Schuster L."/>
            <person name="Cowan T.M."/>
            <person name="Smanski M.J."/>
            <person name="Chevrette M.G."/>
            <person name="De Carvalho L.P.S."/>
            <person name="Shen B."/>
        </authorList>
    </citation>
    <scope>NUCLEOTIDE SEQUENCE [LARGE SCALE GENOMIC DNA]</scope>
    <source>
        <strain evidence="2 3">NPDC006337</strain>
    </source>
</reference>
<gene>
    <name evidence="2" type="ORF">ABZ508_06605</name>
</gene>
<dbReference type="NCBIfam" id="TIGR01764">
    <property type="entry name" value="excise"/>
    <property type="match status" value="1"/>
</dbReference>
<evidence type="ECO:0000313" key="3">
    <source>
        <dbReference type="Proteomes" id="UP001550378"/>
    </source>
</evidence>
<dbReference type="Pfam" id="PF12728">
    <property type="entry name" value="HTH_17"/>
    <property type="match status" value="1"/>
</dbReference>
<dbReference type="Proteomes" id="UP001550378">
    <property type="component" value="Unassembled WGS sequence"/>
</dbReference>
<comment type="caution">
    <text evidence="2">The sequence shown here is derived from an EMBL/GenBank/DDBJ whole genome shotgun (WGS) entry which is preliminary data.</text>
</comment>
<accession>A0ABV2W0G5</accession>
<protein>
    <submittedName>
        <fullName evidence="2">Helix-turn-helix domain-containing protein</fullName>
    </submittedName>
</protein>
<sequence length="78" mass="8569">MTTAIATAELLTVPEVMARLKVGRSKVYDLIRSRRLVSIKIDGARRIPAAAVWDFVLGQIEEAALDPRRDSGLPRGLP</sequence>
<evidence type="ECO:0000259" key="1">
    <source>
        <dbReference type="Pfam" id="PF12728"/>
    </source>
</evidence>
<feature type="domain" description="Helix-turn-helix" evidence="1">
    <location>
        <begin position="10"/>
        <end position="52"/>
    </location>
</feature>
<dbReference type="InterPro" id="IPR041657">
    <property type="entry name" value="HTH_17"/>
</dbReference>
<dbReference type="EMBL" id="JBEXZR010000004">
    <property type="protein sequence ID" value="MEU0707038.1"/>
    <property type="molecule type" value="Genomic_DNA"/>
</dbReference>
<proteinExistence type="predicted"/>
<dbReference type="RefSeq" id="WP_359652327.1">
    <property type="nucleotide sequence ID" value="NZ_JBEXZP010000003.1"/>
</dbReference>
<keyword evidence="3" id="KW-1185">Reference proteome</keyword>
<dbReference type="InterPro" id="IPR010093">
    <property type="entry name" value="SinI_DNA-bd"/>
</dbReference>
<organism evidence="2 3">
    <name type="scientific">Streptomyces lavendulocolor</name>
    <dbReference type="NCBI Taxonomy" id="67316"/>
    <lineage>
        <taxon>Bacteria</taxon>
        <taxon>Bacillati</taxon>
        <taxon>Actinomycetota</taxon>
        <taxon>Actinomycetes</taxon>
        <taxon>Kitasatosporales</taxon>
        <taxon>Streptomycetaceae</taxon>
        <taxon>Streptomyces</taxon>
    </lineage>
</organism>
<evidence type="ECO:0000313" key="2">
    <source>
        <dbReference type="EMBL" id="MEU0707038.1"/>
    </source>
</evidence>